<dbReference type="EMBL" id="CP143789">
    <property type="protein sequence ID" value="WVN89759.1"/>
    <property type="molecule type" value="Genomic_DNA"/>
</dbReference>
<name>A0AAJ8JWL9_9TREE</name>
<dbReference type="AlphaFoldDB" id="A0AAJ8JWL9"/>
<dbReference type="RefSeq" id="XP_066070459.1">
    <property type="nucleotide sequence ID" value="XM_066214362.1"/>
</dbReference>
<evidence type="ECO:0000313" key="3">
    <source>
        <dbReference type="Proteomes" id="UP000094043"/>
    </source>
</evidence>
<evidence type="ECO:0000313" key="2">
    <source>
        <dbReference type="EMBL" id="WVN89759.1"/>
    </source>
</evidence>
<accession>A0AAJ8JWL9</accession>
<dbReference type="Proteomes" id="UP000094043">
    <property type="component" value="Chromosome 6"/>
</dbReference>
<reference evidence="2" key="2">
    <citation type="journal article" date="2022" name="Elife">
        <title>Obligate sexual reproduction of a homothallic fungus closely related to the Cryptococcus pathogenic species complex.</title>
        <authorList>
            <person name="Passer A.R."/>
            <person name="Clancey S.A."/>
            <person name="Shea T."/>
            <person name="David-Palma M."/>
            <person name="Averette A.F."/>
            <person name="Boekhout T."/>
            <person name="Porcel B.M."/>
            <person name="Nowrousian M."/>
            <person name="Cuomo C.A."/>
            <person name="Sun S."/>
            <person name="Heitman J."/>
            <person name="Coelho M.A."/>
        </authorList>
    </citation>
    <scope>NUCLEOTIDE SEQUENCE</scope>
    <source>
        <strain evidence="2">CBS 7841</strain>
    </source>
</reference>
<reference evidence="2" key="3">
    <citation type="submission" date="2024-01" db="EMBL/GenBank/DDBJ databases">
        <authorList>
            <person name="Coelho M.A."/>
            <person name="David-Palma M."/>
            <person name="Shea T."/>
            <person name="Sun S."/>
            <person name="Cuomo C.A."/>
            <person name="Heitman J."/>
        </authorList>
    </citation>
    <scope>NUCLEOTIDE SEQUENCE</scope>
    <source>
        <strain evidence="2">CBS 7841</strain>
    </source>
</reference>
<keyword evidence="3" id="KW-1185">Reference proteome</keyword>
<dbReference type="KEGG" id="cdep:91089198"/>
<dbReference type="GeneID" id="91089198"/>
<evidence type="ECO:0000256" key="1">
    <source>
        <dbReference type="SAM" id="MobiDB-lite"/>
    </source>
</evidence>
<protein>
    <submittedName>
        <fullName evidence="2">Uncharacterized protein</fullName>
    </submittedName>
</protein>
<sequence>MLLKLLPSTAPSNASPLTICFTLSLPAHPSHSLPLPPALLSHHTLCLQESLECRNVLLGERSTWISAVIQDITFDLMSGTVVVKFIDDALFTLPMTCVCAGELEKVVEQVQLSLGMPRLVAASSTCNTGTRRTPSSLMYSLLSPLLSGSLESRPAKALSSSSIRNHRRQARSILVDTYRRHVLPVLKEHLASGYIPWLADSEGKKLFAKFERLRDDVRSVLLRAHTEMPEWRSRSPARIRSLSMSSVKDDSVCSGSALPLMPASISPINRKLSSSPQSFLSSIPSTESLPRWARAEYADLVSSLAQLASRSTQLRKLGMRYQREEGKRLSLDELERRRLNDKATRRAWSNMDLLPELRGNFSSKPLQRSSLWRLYTADDYIQEQRSNAELEEGSDCESESSDEPLPTTPTSKPNFTTFSIAHSYTQKSTLESQVGQDDCEPDHSADIHPLALKQRLCSDTRPAYPAAMVGKMTLAMESLLLSEPLMDATMTVADGLVDEDAMERYLY</sequence>
<reference evidence="2" key="1">
    <citation type="submission" date="2016-06" db="EMBL/GenBank/DDBJ databases">
        <authorList>
            <person name="Cuomo C."/>
            <person name="Litvintseva A."/>
            <person name="Heitman J."/>
            <person name="Chen Y."/>
            <person name="Sun S."/>
            <person name="Springer D."/>
            <person name="Dromer F."/>
            <person name="Young S."/>
            <person name="Zeng Q."/>
            <person name="Chapman S."/>
            <person name="Gujja S."/>
            <person name="Saif S."/>
            <person name="Birren B."/>
        </authorList>
    </citation>
    <scope>NUCLEOTIDE SEQUENCE</scope>
    <source>
        <strain evidence="2">CBS 7841</strain>
    </source>
</reference>
<feature type="compositionally biased region" description="Acidic residues" evidence="1">
    <location>
        <begin position="389"/>
        <end position="402"/>
    </location>
</feature>
<organism evidence="2 3">
    <name type="scientific">Cryptococcus depauperatus CBS 7841</name>
    <dbReference type="NCBI Taxonomy" id="1295531"/>
    <lineage>
        <taxon>Eukaryota</taxon>
        <taxon>Fungi</taxon>
        <taxon>Dikarya</taxon>
        <taxon>Basidiomycota</taxon>
        <taxon>Agaricomycotina</taxon>
        <taxon>Tremellomycetes</taxon>
        <taxon>Tremellales</taxon>
        <taxon>Cryptococcaceae</taxon>
        <taxon>Cryptococcus</taxon>
    </lineage>
</organism>
<proteinExistence type="predicted"/>
<gene>
    <name evidence="2" type="ORF">L203_104989</name>
</gene>
<feature type="region of interest" description="Disordered" evidence="1">
    <location>
        <begin position="386"/>
        <end position="416"/>
    </location>
</feature>